<dbReference type="HOGENOM" id="CLU_045708_0_0_1"/>
<feature type="compositionally biased region" description="Polar residues" evidence="2">
    <location>
        <begin position="223"/>
        <end position="232"/>
    </location>
</feature>
<name>A0A0C2ZK27_9AGAM</name>
<sequence>MSPSPSAILTDALAAFNKAATLAITTAQDQARKDITQTTADTREARRERDEAIKALHACRLEEQAWKQEASVWKAAADQAELTIKHHLETIAQLRREATQWKEQCLRLEETSRLEAISWKEQFLRVDQERTKLAQRVDELVSEQLSTSTRLNALQTPSSRGTTGAGSVPGSRQVLLRRVQAVVEVPVKEESVDRGAPESGMVPSASTFPPSISSSKPTSAPTQSAKPNQATTRIKRKAVAKRRYVEVDDSDTTGEGFGSEPSEHDYPYVTSDDDDELMMGAEDNPNAVYGIKHIRKPPSTKKPSRPTGTRTRKVVSSPTERKNRPPGATRSAKS</sequence>
<organism evidence="3 4">
    <name type="scientific">Scleroderma citrinum Foug A</name>
    <dbReference type="NCBI Taxonomy" id="1036808"/>
    <lineage>
        <taxon>Eukaryota</taxon>
        <taxon>Fungi</taxon>
        <taxon>Dikarya</taxon>
        <taxon>Basidiomycota</taxon>
        <taxon>Agaricomycotina</taxon>
        <taxon>Agaricomycetes</taxon>
        <taxon>Agaricomycetidae</taxon>
        <taxon>Boletales</taxon>
        <taxon>Sclerodermatineae</taxon>
        <taxon>Sclerodermataceae</taxon>
        <taxon>Scleroderma</taxon>
    </lineage>
</organism>
<dbReference type="InParanoid" id="A0A0C2ZK27"/>
<feature type="region of interest" description="Disordered" evidence="2">
    <location>
        <begin position="189"/>
        <end position="334"/>
    </location>
</feature>
<feature type="compositionally biased region" description="Polar residues" evidence="2">
    <location>
        <begin position="147"/>
        <end position="162"/>
    </location>
</feature>
<dbReference type="EMBL" id="KN822046">
    <property type="protein sequence ID" value="KIM61973.1"/>
    <property type="molecule type" value="Genomic_DNA"/>
</dbReference>
<reference evidence="3 4" key="1">
    <citation type="submission" date="2014-04" db="EMBL/GenBank/DDBJ databases">
        <authorList>
            <consortium name="DOE Joint Genome Institute"/>
            <person name="Kuo A."/>
            <person name="Kohler A."/>
            <person name="Nagy L.G."/>
            <person name="Floudas D."/>
            <person name="Copeland A."/>
            <person name="Barry K.W."/>
            <person name="Cichocki N."/>
            <person name="Veneault-Fourrey C."/>
            <person name="LaButti K."/>
            <person name="Lindquist E.A."/>
            <person name="Lipzen A."/>
            <person name="Lundell T."/>
            <person name="Morin E."/>
            <person name="Murat C."/>
            <person name="Sun H."/>
            <person name="Tunlid A."/>
            <person name="Henrissat B."/>
            <person name="Grigoriev I.V."/>
            <person name="Hibbett D.S."/>
            <person name="Martin F."/>
            <person name="Nordberg H.P."/>
            <person name="Cantor M.N."/>
            <person name="Hua S.X."/>
        </authorList>
    </citation>
    <scope>NUCLEOTIDE SEQUENCE [LARGE SCALE GENOMIC DNA]</scope>
    <source>
        <strain evidence="3 4">Foug A</strain>
    </source>
</reference>
<evidence type="ECO:0000313" key="3">
    <source>
        <dbReference type="EMBL" id="KIM61973.1"/>
    </source>
</evidence>
<feature type="compositionally biased region" description="Basic residues" evidence="2">
    <location>
        <begin position="292"/>
        <end position="304"/>
    </location>
</feature>
<keyword evidence="1" id="KW-0175">Coiled coil</keyword>
<reference evidence="4" key="2">
    <citation type="submission" date="2015-01" db="EMBL/GenBank/DDBJ databases">
        <title>Evolutionary Origins and Diversification of the Mycorrhizal Mutualists.</title>
        <authorList>
            <consortium name="DOE Joint Genome Institute"/>
            <consortium name="Mycorrhizal Genomics Consortium"/>
            <person name="Kohler A."/>
            <person name="Kuo A."/>
            <person name="Nagy L.G."/>
            <person name="Floudas D."/>
            <person name="Copeland A."/>
            <person name="Barry K.W."/>
            <person name="Cichocki N."/>
            <person name="Veneault-Fourrey C."/>
            <person name="LaButti K."/>
            <person name="Lindquist E.A."/>
            <person name="Lipzen A."/>
            <person name="Lundell T."/>
            <person name="Morin E."/>
            <person name="Murat C."/>
            <person name="Riley R."/>
            <person name="Ohm R."/>
            <person name="Sun H."/>
            <person name="Tunlid A."/>
            <person name="Henrissat B."/>
            <person name="Grigoriev I.V."/>
            <person name="Hibbett D.S."/>
            <person name="Martin F."/>
        </authorList>
    </citation>
    <scope>NUCLEOTIDE SEQUENCE [LARGE SCALE GENOMIC DNA]</scope>
    <source>
        <strain evidence="4">Foug A</strain>
    </source>
</reference>
<dbReference type="AlphaFoldDB" id="A0A0C2ZK27"/>
<evidence type="ECO:0000256" key="1">
    <source>
        <dbReference type="SAM" id="Coils"/>
    </source>
</evidence>
<evidence type="ECO:0000313" key="4">
    <source>
        <dbReference type="Proteomes" id="UP000053989"/>
    </source>
</evidence>
<feature type="compositionally biased region" description="Low complexity" evidence="2">
    <location>
        <begin position="203"/>
        <end position="222"/>
    </location>
</feature>
<feature type="compositionally biased region" description="Basic residues" evidence="2">
    <location>
        <begin position="233"/>
        <end position="242"/>
    </location>
</feature>
<accession>A0A0C2ZK27</accession>
<dbReference type="STRING" id="1036808.A0A0C2ZK27"/>
<feature type="coiled-coil region" evidence="1">
    <location>
        <begin position="77"/>
        <end position="111"/>
    </location>
</feature>
<keyword evidence="4" id="KW-1185">Reference proteome</keyword>
<dbReference type="Proteomes" id="UP000053989">
    <property type="component" value="Unassembled WGS sequence"/>
</dbReference>
<feature type="region of interest" description="Disordered" evidence="2">
    <location>
        <begin position="147"/>
        <end position="171"/>
    </location>
</feature>
<evidence type="ECO:0000256" key="2">
    <source>
        <dbReference type="SAM" id="MobiDB-lite"/>
    </source>
</evidence>
<proteinExistence type="predicted"/>
<gene>
    <name evidence="3" type="ORF">SCLCIDRAFT_1215594</name>
</gene>
<dbReference type="OrthoDB" id="3269067at2759"/>
<protein>
    <submittedName>
        <fullName evidence="3">Uncharacterized protein</fullName>
    </submittedName>
</protein>